<dbReference type="PANTHER" id="PTHR42110">
    <property type="entry name" value="L-ASPARAGINASE, PUTATIVE (AFU_ORTHOLOGUE AFUA_3G11890)-RELATED"/>
    <property type="match status" value="1"/>
</dbReference>
<protein>
    <submittedName>
        <fullName evidence="1">Asparaginase</fullName>
    </submittedName>
</protein>
<dbReference type="Proteomes" id="UP001500542">
    <property type="component" value="Unassembled WGS sequence"/>
</dbReference>
<keyword evidence="2" id="KW-1185">Reference proteome</keyword>
<dbReference type="RefSeq" id="WP_343971468.1">
    <property type="nucleotide sequence ID" value="NZ_BAAAHK010000008.1"/>
</dbReference>
<dbReference type="InterPro" id="IPR010349">
    <property type="entry name" value="Asparaginase_II"/>
</dbReference>
<accession>A0ABP4B0Z5</accession>
<organism evidence="1 2">
    <name type="scientific">Kribbella koreensis</name>
    <dbReference type="NCBI Taxonomy" id="57909"/>
    <lineage>
        <taxon>Bacteria</taxon>
        <taxon>Bacillati</taxon>
        <taxon>Actinomycetota</taxon>
        <taxon>Actinomycetes</taxon>
        <taxon>Propionibacteriales</taxon>
        <taxon>Kribbellaceae</taxon>
        <taxon>Kribbella</taxon>
    </lineage>
</organism>
<sequence>MIKGVPGLGNVVELAEVVRSGFVESRHFGLAVALDPDGKALYAAGDVDGLVLPRSTAKPLQAVGCIVAGAELVGEEVAIGAGSHTGEDRHVAVVDRLLASAGLDRDALRCPPDRPEDEPTRFRLIAEGIEPSPVRMNCSGKHAAMLLATVAQGNDPASYLDPQSPVQRTITAEIERLTDSSTGILTTDGCGTPLLGMPLSGLALAFSRLATAPPGTPEGRVAAAMRQHPDFVGGAGHQNTEVMRLLPGIIAKGGAEGVIAMATPDGHAVAVKVIDGNPRATTALALTLLSKCGVDTTPAANLISLPVLGGGQPVGEIRPTL</sequence>
<name>A0ABP4B0Z5_9ACTN</name>
<gene>
    <name evidence="1" type="ORF">GCM10009554_38300</name>
</gene>
<dbReference type="PANTHER" id="PTHR42110:SF1">
    <property type="entry name" value="L-ASPARAGINASE, PUTATIVE (AFU_ORTHOLOGUE AFUA_3G11890)-RELATED"/>
    <property type="match status" value="1"/>
</dbReference>
<evidence type="ECO:0000313" key="2">
    <source>
        <dbReference type="Proteomes" id="UP001500542"/>
    </source>
</evidence>
<proteinExistence type="predicted"/>
<dbReference type="Pfam" id="PF06089">
    <property type="entry name" value="Asparaginase_II"/>
    <property type="match status" value="1"/>
</dbReference>
<comment type="caution">
    <text evidence="1">The sequence shown here is derived from an EMBL/GenBank/DDBJ whole genome shotgun (WGS) entry which is preliminary data.</text>
</comment>
<dbReference type="EMBL" id="BAAAHK010000008">
    <property type="protein sequence ID" value="GAA0944263.1"/>
    <property type="molecule type" value="Genomic_DNA"/>
</dbReference>
<evidence type="ECO:0000313" key="1">
    <source>
        <dbReference type="EMBL" id="GAA0944263.1"/>
    </source>
</evidence>
<reference evidence="2" key="1">
    <citation type="journal article" date="2019" name="Int. J. Syst. Evol. Microbiol.">
        <title>The Global Catalogue of Microorganisms (GCM) 10K type strain sequencing project: providing services to taxonomists for standard genome sequencing and annotation.</title>
        <authorList>
            <consortium name="The Broad Institute Genomics Platform"/>
            <consortium name="The Broad Institute Genome Sequencing Center for Infectious Disease"/>
            <person name="Wu L."/>
            <person name="Ma J."/>
        </authorList>
    </citation>
    <scope>NUCLEOTIDE SEQUENCE [LARGE SCALE GENOMIC DNA]</scope>
    <source>
        <strain evidence="2">JCM 10977</strain>
    </source>
</reference>